<dbReference type="Pfam" id="PF13239">
    <property type="entry name" value="2TM"/>
    <property type="match status" value="1"/>
</dbReference>
<sequence length="152" mass="18065">MFSKKKNTSKIDYEQRELYENARKRTKEKKRLFQHFVIFLIGAVFLIILNVVIGYKEDFQPLGYNWFVWAVLLWALILLVHFFNVFIVNSFMGKDWEAKQVDRLVKKQKEKIASLQEKVEREDPAPIKKEPQKPIDPSKRIKPDDPDTPINS</sequence>
<accession>A0A9X2A8X2</accession>
<keyword evidence="5" id="KW-1185">Reference proteome</keyword>
<proteinExistence type="predicted"/>
<dbReference type="Proteomes" id="UP001139344">
    <property type="component" value="Unassembled WGS sequence"/>
</dbReference>
<dbReference type="EMBL" id="JAJSON010000024">
    <property type="protein sequence ID" value="MCG9972273.1"/>
    <property type="molecule type" value="Genomic_DNA"/>
</dbReference>
<feature type="transmembrane region" description="Helical" evidence="2">
    <location>
        <begin position="32"/>
        <end position="54"/>
    </location>
</feature>
<dbReference type="InterPro" id="IPR025698">
    <property type="entry name" value="2TM_dom"/>
</dbReference>
<dbReference type="AlphaFoldDB" id="A0A9X2A8X2"/>
<evidence type="ECO:0000256" key="1">
    <source>
        <dbReference type="SAM" id="MobiDB-lite"/>
    </source>
</evidence>
<feature type="transmembrane region" description="Helical" evidence="2">
    <location>
        <begin position="66"/>
        <end position="87"/>
    </location>
</feature>
<gene>
    <name evidence="4" type="ORF">LU635_11550</name>
</gene>
<name>A0A9X2A8X2_9FLAO</name>
<organism evidence="4 5">
    <name type="scientific">Christiangramia crocea</name>
    <dbReference type="NCBI Taxonomy" id="2904124"/>
    <lineage>
        <taxon>Bacteria</taxon>
        <taxon>Pseudomonadati</taxon>
        <taxon>Bacteroidota</taxon>
        <taxon>Flavobacteriia</taxon>
        <taxon>Flavobacteriales</taxon>
        <taxon>Flavobacteriaceae</taxon>
        <taxon>Christiangramia</taxon>
    </lineage>
</organism>
<keyword evidence="2" id="KW-1133">Transmembrane helix</keyword>
<comment type="caution">
    <text evidence="4">The sequence shown here is derived from an EMBL/GenBank/DDBJ whole genome shotgun (WGS) entry which is preliminary data.</text>
</comment>
<feature type="domain" description="2TM" evidence="3">
    <location>
        <begin position="20"/>
        <end position="105"/>
    </location>
</feature>
<evidence type="ECO:0000313" key="5">
    <source>
        <dbReference type="Proteomes" id="UP001139344"/>
    </source>
</evidence>
<feature type="region of interest" description="Disordered" evidence="1">
    <location>
        <begin position="115"/>
        <end position="152"/>
    </location>
</feature>
<evidence type="ECO:0000313" key="4">
    <source>
        <dbReference type="EMBL" id="MCG9972273.1"/>
    </source>
</evidence>
<keyword evidence="2" id="KW-0472">Membrane</keyword>
<feature type="compositionally biased region" description="Basic and acidic residues" evidence="1">
    <location>
        <begin position="115"/>
        <end position="145"/>
    </location>
</feature>
<evidence type="ECO:0000256" key="2">
    <source>
        <dbReference type="SAM" id="Phobius"/>
    </source>
</evidence>
<dbReference type="RefSeq" id="WP_240099356.1">
    <property type="nucleotide sequence ID" value="NZ_JAJSON010000024.1"/>
</dbReference>
<keyword evidence="2" id="KW-0812">Transmembrane</keyword>
<protein>
    <submittedName>
        <fullName evidence="4">2TM domain-containing protein</fullName>
    </submittedName>
</protein>
<evidence type="ECO:0000259" key="3">
    <source>
        <dbReference type="Pfam" id="PF13239"/>
    </source>
</evidence>
<reference evidence="4" key="1">
    <citation type="submission" date="2021-12" db="EMBL/GenBank/DDBJ databases">
        <title>Description of Gramella crocea sp. nov., a new bacterium isolated from activated sludge.</title>
        <authorList>
            <person name="Zhang X."/>
        </authorList>
    </citation>
    <scope>NUCLEOTIDE SEQUENCE</scope>
    <source>
        <strain evidence="4">YB25</strain>
    </source>
</reference>